<comment type="caution">
    <text evidence="1">The sequence shown here is derived from an EMBL/GenBank/DDBJ whole genome shotgun (WGS) entry which is preliminary data.</text>
</comment>
<sequence>MFVVVTSCPNSKSFHFVQEQPPTVTLRRVRATASFEFYVYCGEELVTQLDLGRIRYLEYFEISGSEFAGSVKLQSGSGFGFSGYPD</sequence>
<evidence type="ECO:0000313" key="1">
    <source>
        <dbReference type="EMBL" id="KAF3598972.1"/>
    </source>
</evidence>
<name>A0A8S9SAX9_BRACR</name>
<dbReference type="AlphaFoldDB" id="A0A8S9SAX9"/>
<reference evidence="1" key="1">
    <citation type="submission" date="2019-12" db="EMBL/GenBank/DDBJ databases">
        <title>Genome sequencing and annotation of Brassica cretica.</title>
        <authorList>
            <person name="Studholme D.J."/>
            <person name="Sarris P."/>
        </authorList>
    </citation>
    <scope>NUCLEOTIDE SEQUENCE</scope>
    <source>
        <strain evidence="1">PFS-109/04</strain>
        <tissue evidence="1">Leaf</tissue>
    </source>
</reference>
<organism evidence="1 2">
    <name type="scientific">Brassica cretica</name>
    <name type="common">Mustard</name>
    <dbReference type="NCBI Taxonomy" id="69181"/>
    <lineage>
        <taxon>Eukaryota</taxon>
        <taxon>Viridiplantae</taxon>
        <taxon>Streptophyta</taxon>
        <taxon>Embryophyta</taxon>
        <taxon>Tracheophyta</taxon>
        <taxon>Spermatophyta</taxon>
        <taxon>Magnoliopsida</taxon>
        <taxon>eudicotyledons</taxon>
        <taxon>Gunneridae</taxon>
        <taxon>Pentapetalae</taxon>
        <taxon>rosids</taxon>
        <taxon>malvids</taxon>
        <taxon>Brassicales</taxon>
        <taxon>Brassicaceae</taxon>
        <taxon>Brassiceae</taxon>
        <taxon>Brassica</taxon>
    </lineage>
</organism>
<gene>
    <name evidence="1" type="ORF">F2Q69_00036695</name>
</gene>
<dbReference type="Proteomes" id="UP000712600">
    <property type="component" value="Unassembled WGS sequence"/>
</dbReference>
<accession>A0A8S9SAX9</accession>
<proteinExistence type="predicted"/>
<dbReference type="EMBL" id="QGKX02000004">
    <property type="protein sequence ID" value="KAF3598972.1"/>
    <property type="molecule type" value="Genomic_DNA"/>
</dbReference>
<protein>
    <submittedName>
        <fullName evidence="1">Uncharacterized protein</fullName>
    </submittedName>
</protein>
<evidence type="ECO:0000313" key="2">
    <source>
        <dbReference type="Proteomes" id="UP000712600"/>
    </source>
</evidence>